<evidence type="ECO:0000313" key="7">
    <source>
        <dbReference type="Proteomes" id="UP001601303"/>
    </source>
</evidence>
<dbReference type="InterPro" id="IPR001647">
    <property type="entry name" value="HTH_TetR"/>
</dbReference>
<keyword evidence="7" id="KW-1185">Reference proteome</keyword>
<dbReference type="SUPFAM" id="SSF46689">
    <property type="entry name" value="Homeodomain-like"/>
    <property type="match status" value="1"/>
</dbReference>
<dbReference type="PROSITE" id="PS50977">
    <property type="entry name" value="HTH_TETR_2"/>
    <property type="match status" value="1"/>
</dbReference>
<evidence type="ECO:0000256" key="4">
    <source>
        <dbReference type="PROSITE-ProRule" id="PRU00335"/>
    </source>
</evidence>
<protein>
    <submittedName>
        <fullName evidence="6">TetR family transcriptional regulator</fullName>
    </submittedName>
</protein>
<dbReference type="EMBL" id="JBIAHM010000010">
    <property type="protein sequence ID" value="MFE9602408.1"/>
    <property type="molecule type" value="Genomic_DNA"/>
</dbReference>
<feature type="DNA-binding region" description="H-T-H motif" evidence="4">
    <location>
        <begin position="41"/>
        <end position="60"/>
    </location>
</feature>
<dbReference type="RefSeq" id="WP_388110278.1">
    <property type="nucleotide sequence ID" value="NZ_JBIAHM010000010.1"/>
</dbReference>
<keyword evidence="3" id="KW-0804">Transcription</keyword>
<organism evidence="6 7">
    <name type="scientific">Streptomyces hokutonensis</name>
    <dbReference type="NCBI Taxonomy" id="1306990"/>
    <lineage>
        <taxon>Bacteria</taxon>
        <taxon>Bacillati</taxon>
        <taxon>Actinomycetota</taxon>
        <taxon>Actinomycetes</taxon>
        <taxon>Kitasatosporales</taxon>
        <taxon>Streptomycetaceae</taxon>
        <taxon>Streptomyces</taxon>
    </lineage>
</organism>
<gene>
    <name evidence="6" type="ORF">ACFYNQ_28060</name>
</gene>
<dbReference type="Pfam" id="PF17754">
    <property type="entry name" value="TetR_C_14"/>
    <property type="match status" value="1"/>
</dbReference>
<name>A0ABW6MAQ2_9ACTN</name>
<dbReference type="Gene3D" id="1.10.10.60">
    <property type="entry name" value="Homeodomain-like"/>
    <property type="match status" value="1"/>
</dbReference>
<keyword evidence="2 4" id="KW-0238">DNA-binding</keyword>
<dbReference type="PANTHER" id="PTHR30055">
    <property type="entry name" value="HTH-TYPE TRANSCRIPTIONAL REGULATOR RUTR"/>
    <property type="match status" value="1"/>
</dbReference>
<dbReference type="InterPro" id="IPR050109">
    <property type="entry name" value="HTH-type_TetR-like_transc_reg"/>
</dbReference>
<dbReference type="Gene3D" id="1.10.357.10">
    <property type="entry name" value="Tetracycline Repressor, domain 2"/>
    <property type="match status" value="1"/>
</dbReference>
<sequence>MVTPPGEPVLSLRERTRLAVKAQVAEIALGMFLSRGFEQTTIEQIAKAAGMSRATFFRYFPTKEDVLLVMTEDHARHAQDALERRPEDEPIWTALRHALEPAVRQGKDSAAALQTARAIVQSPSVRSRYQERYLQMRELLRPEVVRRTGATGDPGASALIASALGCLDAAIETWVERDGTVPLPRLLDQAMGAVHPLAP</sequence>
<dbReference type="InterPro" id="IPR041347">
    <property type="entry name" value="MftR_C"/>
</dbReference>
<keyword evidence="1" id="KW-0805">Transcription regulation</keyword>
<dbReference type="Pfam" id="PF00440">
    <property type="entry name" value="TetR_N"/>
    <property type="match status" value="1"/>
</dbReference>
<comment type="caution">
    <text evidence="6">The sequence shown here is derived from an EMBL/GenBank/DDBJ whole genome shotgun (WGS) entry which is preliminary data.</text>
</comment>
<proteinExistence type="predicted"/>
<dbReference type="PANTHER" id="PTHR30055:SF238">
    <property type="entry name" value="MYCOFACTOCIN BIOSYNTHESIS TRANSCRIPTIONAL REGULATOR MFTR-RELATED"/>
    <property type="match status" value="1"/>
</dbReference>
<evidence type="ECO:0000313" key="6">
    <source>
        <dbReference type="EMBL" id="MFE9602408.1"/>
    </source>
</evidence>
<dbReference type="Proteomes" id="UP001601303">
    <property type="component" value="Unassembled WGS sequence"/>
</dbReference>
<evidence type="ECO:0000256" key="1">
    <source>
        <dbReference type="ARBA" id="ARBA00023015"/>
    </source>
</evidence>
<dbReference type="InterPro" id="IPR009057">
    <property type="entry name" value="Homeodomain-like_sf"/>
</dbReference>
<dbReference type="PRINTS" id="PR00455">
    <property type="entry name" value="HTHTETR"/>
</dbReference>
<evidence type="ECO:0000259" key="5">
    <source>
        <dbReference type="PROSITE" id="PS50977"/>
    </source>
</evidence>
<reference evidence="6 7" key="1">
    <citation type="submission" date="2024-10" db="EMBL/GenBank/DDBJ databases">
        <title>The Natural Products Discovery Center: Release of the First 8490 Sequenced Strains for Exploring Actinobacteria Biosynthetic Diversity.</title>
        <authorList>
            <person name="Kalkreuter E."/>
            <person name="Kautsar S.A."/>
            <person name="Yang D."/>
            <person name="Bader C.D."/>
            <person name="Teijaro C.N."/>
            <person name="Fluegel L."/>
            <person name="Davis C.M."/>
            <person name="Simpson J.R."/>
            <person name="Lauterbach L."/>
            <person name="Steele A.D."/>
            <person name="Gui C."/>
            <person name="Meng S."/>
            <person name="Li G."/>
            <person name="Viehrig K."/>
            <person name="Ye F."/>
            <person name="Su P."/>
            <person name="Kiefer A.F."/>
            <person name="Nichols A."/>
            <person name="Cepeda A.J."/>
            <person name="Yan W."/>
            <person name="Fan B."/>
            <person name="Jiang Y."/>
            <person name="Adhikari A."/>
            <person name="Zheng C.-J."/>
            <person name="Schuster L."/>
            <person name="Cowan T.M."/>
            <person name="Smanski M.J."/>
            <person name="Chevrette M.G."/>
            <person name="De Carvalho L.P.S."/>
            <person name="Shen B."/>
        </authorList>
    </citation>
    <scope>NUCLEOTIDE SEQUENCE [LARGE SCALE GENOMIC DNA]</scope>
    <source>
        <strain evidence="6 7">NPDC006488</strain>
    </source>
</reference>
<feature type="domain" description="HTH tetR-type" evidence="5">
    <location>
        <begin position="18"/>
        <end position="78"/>
    </location>
</feature>
<evidence type="ECO:0000256" key="2">
    <source>
        <dbReference type="ARBA" id="ARBA00023125"/>
    </source>
</evidence>
<evidence type="ECO:0000256" key="3">
    <source>
        <dbReference type="ARBA" id="ARBA00023163"/>
    </source>
</evidence>
<accession>A0ABW6MAQ2</accession>